<feature type="repeat" description="PPR" evidence="2">
    <location>
        <begin position="447"/>
        <end position="481"/>
    </location>
</feature>
<dbReference type="PROSITE" id="PS51375">
    <property type="entry name" value="PPR"/>
    <property type="match status" value="9"/>
</dbReference>
<feature type="repeat" description="PPR" evidence="2">
    <location>
        <begin position="245"/>
        <end position="279"/>
    </location>
</feature>
<dbReference type="InterPro" id="IPR011990">
    <property type="entry name" value="TPR-like_helical_dom_sf"/>
</dbReference>
<dbReference type="SUPFAM" id="SSF81901">
    <property type="entry name" value="HCP-like"/>
    <property type="match status" value="1"/>
</dbReference>
<feature type="repeat" description="PPR" evidence="2">
    <location>
        <begin position="174"/>
        <end position="208"/>
    </location>
</feature>
<dbReference type="PANTHER" id="PTHR47931">
    <property type="entry name" value="OS01G0228400 PROTEIN"/>
    <property type="match status" value="1"/>
</dbReference>
<evidence type="ECO:0000256" key="2">
    <source>
        <dbReference type="PROSITE-ProRule" id="PRU00708"/>
    </source>
</evidence>
<dbReference type="InterPro" id="IPR002885">
    <property type="entry name" value="PPR_rpt"/>
</dbReference>
<accession>A0AAW2U0A6</accession>
<dbReference type="NCBIfam" id="TIGR00756">
    <property type="entry name" value="PPR"/>
    <property type="match status" value="8"/>
</dbReference>
<sequence>MGDHSREKTRSIIVRKQQNGAMMSNSKVQASKTMEPHIQEKQIHSFSPSISSPSESSCPICMSNNHCQTVRSRTKLMNTLIERRKPREVHFIFKALTEEGHRPTLVTYTTVLAALTLQKRFKSIPSLLSKVEKNGLKPDSIFFNAMINAFSESGNMKEAMKLFQKMREKGCKPTISTFNTLIKGFGIIGKPEESLKLLDTMQQEGNVKPNDRTYNILVRAWCSKDDVEEAWNVVYRMISAGVQPDAVTYNTIAKAYAQKGETSRAEAMIFQMQNEKVQPNERTCGIIVNGYCKEGNMTDALRFLYRMKDLRVHPNLVVFNSLIKGFLDINDPDGVDETLSLMEEFGVKPDVVTFSTIMNAWSSVGLMDKCQEIFDDMAKSGIEPDIHAFSILAKGYVRAGEPEMAEGLLKLMIKSGVYPNVWWCTAGKMEYALRMYEKMCEMDVSPNLKTFDTLIWGYGEAKQPWKAEEFLHDMEKKGIHPPKKTIQLVADAWRAIGFLSEAKKILNASDDDQTIASNGSKNESPQTNVGKLHQKEKQNGSYSSLVVVPGSFINHQNGTTAVTGKSHMVLKASKSSSRCLTTVYKSILLPKTCRFTAKTPVLWHVQFRALEKNHGYTSCKVVF</sequence>
<reference evidence="3" key="2">
    <citation type="journal article" date="2024" name="Plant">
        <title>Genomic evolution and insights into agronomic trait innovations of Sesamum species.</title>
        <authorList>
            <person name="Miao H."/>
            <person name="Wang L."/>
            <person name="Qu L."/>
            <person name="Liu H."/>
            <person name="Sun Y."/>
            <person name="Le M."/>
            <person name="Wang Q."/>
            <person name="Wei S."/>
            <person name="Zheng Y."/>
            <person name="Lin W."/>
            <person name="Duan Y."/>
            <person name="Cao H."/>
            <person name="Xiong S."/>
            <person name="Wang X."/>
            <person name="Wei L."/>
            <person name="Li C."/>
            <person name="Ma Q."/>
            <person name="Ju M."/>
            <person name="Zhao R."/>
            <person name="Li G."/>
            <person name="Mu C."/>
            <person name="Tian Q."/>
            <person name="Mei H."/>
            <person name="Zhang T."/>
            <person name="Gao T."/>
            <person name="Zhang H."/>
        </authorList>
    </citation>
    <scope>NUCLEOTIDE SEQUENCE</scope>
    <source>
        <strain evidence="3">KEN1</strain>
    </source>
</reference>
<comment type="caution">
    <text evidence="3">The sequence shown here is derived from an EMBL/GenBank/DDBJ whole genome shotgun (WGS) entry which is preliminary data.</text>
</comment>
<feature type="repeat" description="PPR" evidence="2">
    <location>
        <begin position="385"/>
        <end position="419"/>
    </location>
</feature>
<gene>
    <name evidence="3" type="ORF">Slati_3655700</name>
</gene>
<protein>
    <submittedName>
        <fullName evidence="3">Pentatricopeptide repeat-containing protein</fullName>
    </submittedName>
</protein>
<feature type="repeat" description="PPR" evidence="2">
    <location>
        <begin position="139"/>
        <end position="173"/>
    </location>
</feature>
<dbReference type="PANTHER" id="PTHR47931:SF2">
    <property type="entry name" value="OS01G0228400 PROTEIN"/>
    <property type="match status" value="1"/>
</dbReference>
<feature type="repeat" description="PPR" evidence="2">
    <location>
        <begin position="280"/>
        <end position="314"/>
    </location>
</feature>
<dbReference type="Pfam" id="PF01535">
    <property type="entry name" value="PPR"/>
    <property type="match status" value="1"/>
</dbReference>
<organism evidence="3">
    <name type="scientific">Sesamum latifolium</name>
    <dbReference type="NCBI Taxonomy" id="2727402"/>
    <lineage>
        <taxon>Eukaryota</taxon>
        <taxon>Viridiplantae</taxon>
        <taxon>Streptophyta</taxon>
        <taxon>Embryophyta</taxon>
        <taxon>Tracheophyta</taxon>
        <taxon>Spermatophyta</taxon>
        <taxon>Magnoliopsida</taxon>
        <taxon>eudicotyledons</taxon>
        <taxon>Gunneridae</taxon>
        <taxon>Pentapetalae</taxon>
        <taxon>asterids</taxon>
        <taxon>lamiids</taxon>
        <taxon>Lamiales</taxon>
        <taxon>Pedaliaceae</taxon>
        <taxon>Sesamum</taxon>
    </lineage>
</organism>
<reference evidence="3" key="1">
    <citation type="submission" date="2020-06" db="EMBL/GenBank/DDBJ databases">
        <authorList>
            <person name="Li T."/>
            <person name="Hu X."/>
            <person name="Zhang T."/>
            <person name="Song X."/>
            <person name="Zhang H."/>
            <person name="Dai N."/>
            <person name="Sheng W."/>
            <person name="Hou X."/>
            <person name="Wei L."/>
        </authorList>
    </citation>
    <scope>NUCLEOTIDE SEQUENCE</scope>
    <source>
        <strain evidence="3">KEN1</strain>
        <tissue evidence="3">Leaf</tissue>
    </source>
</reference>
<name>A0AAW2U0A6_9LAMI</name>
<keyword evidence="1" id="KW-0677">Repeat</keyword>
<evidence type="ECO:0000256" key="1">
    <source>
        <dbReference type="ARBA" id="ARBA00022737"/>
    </source>
</evidence>
<proteinExistence type="predicted"/>
<dbReference type="EMBL" id="JACGWN010000013">
    <property type="protein sequence ID" value="KAL0410660.1"/>
    <property type="molecule type" value="Genomic_DNA"/>
</dbReference>
<feature type="repeat" description="PPR" evidence="2">
    <location>
        <begin position="350"/>
        <end position="384"/>
    </location>
</feature>
<dbReference type="AlphaFoldDB" id="A0AAW2U0A6"/>
<dbReference type="Pfam" id="PF13041">
    <property type="entry name" value="PPR_2"/>
    <property type="match status" value="4"/>
</dbReference>
<feature type="repeat" description="PPR" evidence="2">
    <location>
        <begin position="315"/>
        <end position="349"/>
    </location>
</feature>
<feature type="repeat" description="PPR" evidence="2">
    <location>
        <begin position="210"/>
        <end position="244"/>
    </location>
</feature>
<evidence type="ECO:0000313" key="3">
    <source>
        <dbReference type="EMBL" id="KAL0410660.1"/>
    </source>
</evidence>
<dbReference type="Gene3D" id="1.25.40.10">
    <property type="entry name" value="Tetratricopeptide repeat domain"/>
    <property type="match status" value="4"/>
</dbReference>